<feature type="compositionally biased region" description="Low complexity" evidence="1">
    <location>
        <begin position="1"/>
        <end position="13"/>
    </location>
</feature>
<name>A0AAV7TX93_PLEWA</name>
<sequence>MRESSPSYGSPLLRLPPSPPRTCFAGPGSLGGSSKLAALLLSSRGSRSQSLAQVLSALLAATLPEAATSTSQPQAPGPAGRCEFSRHLDSAAPVAARVRGLEFVNADSKGISGVREPVGTFRAAF</sequence>
<evidence type="ECO:0000256" key="1">
    <source>
        <dbReference type="SAM" id="MobiDB-lite"/>
    </source>
</evidence>
<accession>A0AAV7TX93</accession>
<keyword evidence="3" id="KW-1185">Reference proteome</keyword>
<dbReference type="EMBL" id="JANPWB010000006">
    <property type="protein sequence ID" value="KAJ1180212.1"/>
    <property type="molecule type" value="Genomic_DNA"/>
</dbReference>
<dbReference type="Proteomes" id="UP001066276">
    <property type="component" value="Chromosome 3_2"/>
</dbReference>
<organism evidence="2 3">
    <name type="scientific">Pleurodeles waltl</name>
    <name type="common">Iberian ribbed newt</name>
    <dbReference type="NCBI Taxonomy" id="8319"/>
    <lineage>
        <taxon>Eukaryota</taxon>
        <taxon>Metazoa</taxon>
        <taxon>Chordata</taxon>
        <taxon>Craniata</taxon>
        <taxon>Vertebrata</taxon>
        <taxon>Euteleostomi</taxon>
        <taxon>Amphibia</taxon>
        <taxon>Batrachia</taxon>
        <taxon>Caudata</taxon>
        <taxon>Salamandroidea</taxon>
        <taxon>Salamandridae</taxon>
        <taxon>Pleurodelinae</taxon>
        <taxon>Pleurodeles</taxon>
    </lineage>
</organism>
<protein>
    <submittedName>
        <fullName evidence="2">Uncharacterized protein</fullName>
    </submittedName>
</protein>
<gene>
    <name evidence="2" type="ORF">NDU88_005434</name>
</gene>
<dbReference type="AlphaFoldDB" id="A0AAV7TX93"/>
<evidence type="ECO:0000313" key="2">
    <source>
        <dbReference type="EMBL" id="KAJ1180212.1"/>
    </source>
</evidence>
<evidence type="ECO:0000313" key="3">
    <source>
        <dbReference type="Proteomes" id="UP001066276"/>
    </source>
</evidence>
<comment type="caution">
    <text evidence="2">The sequence shown here is derived from an EMBL/GenBank/DDBJ whole genome shotgun (WGS) entry which is preliminary data.</text>
</comment>
<proteinExistence type="predicted"/>
<reference evidence="2" key="1">
    <citation type="journal article" date="2022" name="bioRxiv">
        <title>Sequencing and chromosome-scale assembly of the giantPleurodeles waltlgenome.</title>
        <authorList>
            <person name="Brown T."/>
            <person name="Elewa A."/>
            <person name="Iarovenko S."/>
            <person name="Subramanian E."/>
            <person name="Araus A.J."/>
            <person name="Petzold A."/>
            <person name="Susuki M."/>
            <person name="Suzuki K.-i.T."/>
            <person name="Hayashi T."/>
            <person name="Toyoda A."/>
            <person name="Oliveira C."/>
            <person name="Osipova E."/>
            <person name="Leigh N.D."/>
            <person name="Simon A."/>
            <person name="Yun M.H."/>
        </authorList>
    </citation>
    <scope>NUCLEOTIDE SEQUENCE</scope>
    <source>
        <strain evidence="2">20211129_DDA</strain>
        <tissue evidence="2">Liver</tissue>
    </source>
</reference>
<feature type="region of interest" description="Disordered" evidence="1">
    <location>
        <begin position="1"/>
        <end position="27"/>
    </location>
</feature>